<dbReference type="InterPro" id="IPR000326">
    <property type="entry name" value="PAP2/HPO"/>
</dbReference>
<evidence type="ECO:0000259" key="3">
    <source>
        <dbReference type="Pfam" id="PF01569"/>
    </source>
</evidence>
<feature type="domain" description="Phosphatidic acid phosphatase type 2/haloperoxidase" evidence="3">
    <location>
        <begin position="117"/>
        <end position="207"/>
    </location>
</feature>
<keyword evidence="2" id="KW-0732">Signal</keyword>
<dbReference type="CDD" id="cd03397">
    <property type="entry name" value="PAP2_acid_phosphatase"/>
    <property type="match status" value="1"/>
</dbReference>
<gene>
    <name evidence="4" type="ORF">GCM10008179_15770</name>
</gene>
<dbReference type="Proteomes" id="UP001143372">
    <property type="component" value="Unassembled WGS sequence"/>
</dbReference>
<keyword evidence="5" id="KW-1185">Reference proteome</keyword>
<dbReference type="Gene3D" id="1.20.144.10">
    <property type="entry name" value="Phosphatidic acid phosphatase type 2/haloperoxidase"/>
    <property type="match status" value="1"/>
</dbReference>
<proteinExistence type="inferred from homology"/>
<dbReference type="EC" id="3.1.3.2" evidence="1"/>
<evidence type="ECO:0000313" key="4">
    <source>
        <dbReference type="EMBL" id="GLK67939.1"/>
    </source>
</evidence>
<dbReference type="PIRSF" id="PIRSF000897">
    <property type="entry name" value="Acid_Ptase_ClsA"/>
    <property type="match status" value="1"/>
</dbReference>
<dbReference type="AlphaFoldDB" id="A0A9W6J209"/>
<dbReference type="InterPro" id="IPR001011">
    <property type="entry name" value="Acid_Pase_classA_bac"/>
</dbReference>
<feature type="signal peptide" evidence="2">
    <location>
        <begin position="1"/>
        <end position="21"/>
    </location>
</feature>
<feature type="chain" id="PRO_5040956141" description="Acid phosphatase" evidence="2">
    <location>
        <begin position="22"/>
        <end position="237"/>
    </location>
</feature>
<dbReference type="RefSeq" id="WP_271168179.1">
    <property type="nucleotide sequence ID" value="NZ_BSFI01000007.1"/>
</dbReference>
<dbReference type="EMBL" id="BSFI01000007">
    <property type="protein sequence ID" value="GLK67939.1"/>
    <property type="molecule type" value="Genomic_DNA"/>
</dbReference>
<dbReference type="SUPFAM" id="SSF48317">
    <property type="entry name" value="Acid phosphatase/Vanadium-dependent haloperoxidase"/>
    <property type="match status" value="1"/>
</dbReference>
<organism evidence="4 5">
    <name type="scientific">Hansschlegelia plantiphila</name>
    <dbReference type="NCBI Taxonomy" id="374655"/>
    <lineage>
        <taxon>Bacteria</taxon>
        <taxon>Pseudomonadati</taxon>
        <taxon>Pseudomonadota</taxon>
        <taxon>Alphaproteobacteria</taxon>
        <taxon>Hyphomicrobiales</taxon>
        <taxon>Methylopilaceae</taxon>
        <taxon>Hansschlegelia</taxon>
    </lineage>
</organism>
<comment type="similarity">
    <text evidence="1">Belongs to the class A bacterial acid phosphatase family.</text>
</comment>
<reference evidence="4" key="2">
    <citation type="submission" date="2023-01" db="EMBL/GenBank/DDBJ databases">
        <authorList>
            <person name="Sun Q."/>
            <person name="Evtushenko L."/>
        </authorList>
    </citation>
    <scope>NUCLEOTIDE SEQUENCE</scope>
    <source>
        <strain evidence="4">VKM B-2347</strain>
    </source>
</reference>
<dbReference type="InterPro" id="IPR036938">
    <property type="entry name" value="PAP2/HPO_sf"/>
</dbReference>
<keyword evidence="1" id="KW-0378">Hydrolase</keyword>
<protein>
    <recommendedName>
        <fullName evidence="1">Acid phosphatase</fullName>
        <ecNumber evidence="1">3.1.3.2</ecNumber>
    </recommendedName>
</protein>
<dbReference type="Pfam" id="PF01569">
    <property type="entry name" value="PAP2"/>
    <property type="match status" value="1"/>
</dbReference>
<comment type="caution">
    <text evidence="4">The sequence shown here is derived from an EMBL/GenBank/DDBJ whole genome shotgun (WGS) entry which is preliminary data.</text>
</comment>
<comment type="catalytic activity">
    <reaction evidence="1">
        <text>a phosphate monoester + H2O = an alcohol + phosphate</text>
        <dbReference type="Rhea" id="RHEA:15017"/>
        <dbReference type="ChEBI" id="CHEBI:15377"/>
        <dbReference type="ChEBI" id="CHEBI:30879"/>
        <dbReference type="ChEBI" id="CHEBI:43474"/>
        <dbReference type="ChEBI" id="CHEBI:67140"/>
        <dbReference type="EC" id="3.1.3.2"/>
    </reaction>
</comment>
<accession>A0A9W6J209</accession>
<reference evidence="4" key="1">
    <citation type="journal article" date="2014" name="Int. J. Syst. Evol. Microbiol.">
        <title>Complete genome sequence of Corynebacterium casei LMG S-19264T (=DSM 44701T), isolated from a smear-ripened cheese.</title>
        <authorList>
            <consortium name="US DOE Joint Genome Institute (JGI-PGF)"/>
            <person name="Walter F."/>
            <person name="Albersmeier A."/>
            <person name="Kalinowski J."/>
            <person name="Ruckert C."/>
        </authorList>
    </citation>
    <scope>NUCLEOTIDE SEQUENCE</scope>
    <source>
        <strain evidence="4">VKM B-2347</strain>
    </source>
</reference>
<evidence type="ECO:0000256" key="2">
    <source>
        <dbReference type="SAM" id="SignalP"/>
    </source>
</evidence>
<name>A0A9W6J209_9HYPH</name>
<evidence type="ECO:0000313" key="5">
    <source>
        <dbReference type="Proteomes" id="UP001143372"/>
    </source>
</evidence>
<evidence type="ECO:0000256" key="1">
    <source>
        <dbReference type="PIRNR" id="PIRNR000897"/>
    </source>
</evidence>
<dbReference type="GO" id="GO:0030288">
    <property type="term" value="C:outer membrane-bounded periplasmic space"/>
    <property type="evidence" value="ECO:0007669"/>
    <property type="project" value="InterPro"/>
</dbReference>
<sequence>MRAFIAACSFALIVFTGPAHADPKPDGFYVKSADIDLVALLPPAPVAGSPTDKADIAAVQAYEKARTPETSERAKADNEMTVFRLAGVVLGADFTPEKLPVTTAFFARVKLDSGQPTEAAKAYYNRPRPSVAEPSIQPLLPLPKNAAYPSGHTTWSRLNAIVLAGMVPEKRVEIFARADEYADDRIVAGVHYPTDIAAGKVAGSLIAQKELENPDFHKDFEAAKAELRSVLKLNATQ</sequence>
<dbReference type="GO" id="GO:0003993">
    <property type="term" value="F:acid phosphatase activity"/>
    <property type="evidence" value="ECO:0007669"/>
    <property type="project" value="UniProtKB-EC"/>
</dbReference>